<evidence type="ECO:0000313" key="4">
    <source>
        <dbReference type="EMBL" id="KAF5206419.1"/>
    </source>
</evidence>
<keyword evidence="2" id="KW-0472">Membrane</keyword>
<comment type="caution">
    <text evidence="4">The sequence shown here is derived from an EMBL/GenBank/DDBJ whole genome shotgun (WGS) entry which is preliminary data.</text>
</comment>
<dbReference type="AlphaFoldDB" id="A0A7J6X9X2"/>
<gene>
    <name evidence="4" type="ORF">FRX31_003993</name>
</gene>
<feature type="signal peptide" evidence="3">
    <location>
        <begin position="1"/>
        <end position="22"/>
    </location>
</feature>
<feature type="transmembrane region" description="Helical" evidence="2">
    <location>
        <begin position="489"/>
        <end position="510"/>
    </location>
</feature>
<dbReference type="InterPro" id="IPR040346">
    <property type="entry name" value="GEX1/Brambleberry"/>
</dbReference>
<dbReference type="PANTHER" id="PTHR33538">
    <property type="entry name" value="PROTEIN GAMETE EXPRESSED 1"/>
    <property type="match status" value="1"/>
</dbReference>
<name>A0A7J6X9X2_THATH</name>
<proteinExistence type="predicted"/>
<keyword evidence="2" id="KW-1133">Transmembrane helix</keyword>
<accession>A0A7J6X9X2</accession>
<dbReference type="Proteomes" id="UP000554482">
    <property type="component" value="Unassembled WGS sequence"/>
</dbReference>
<evidence type="ECO:0000256" key="2">
    <source>
        <dbReference type="SAM" id="Phobius"/>
    </source>
</evidence>
<keyword evidence="3" id="KW-0732">Signal</keyword>
<organism evidence="4 5">
    <name type="scientific">Thalictrum thalictroides</name>
    <name type="common">Rue-anemone</name>
    <name type="synonym">Anemone thalictroides</name>
    <dbReference type="NCBI Taxonomy" id="46969"/>
    <lineage>
        <taxon>Eukaryota</taxon>
        <taxon>Viridiplantae</taxon>
        <taxon>Streptophyta</taxon>
        <taxon>Embryophyta</taxon>
        <taxon>Tracheophyta</taxon>
        <taxon>Spermatophyta</taxon>
        <taxon>Magnoliopsida</taxon>
        <taxon>Ranunculales</taxon>
        <taxon>Ranunculaceae</taxon>
        <taxon>Thalictroideae</taxon>
        <taxon>Thalictrum</taxon>
    </lineage>
</organism>
<keyword evidence="1" id="KW-0175">Coiled coil</keyword>
<evidence type="ECO:0000256" key="1">
    <source>
        <dbReference type="SAM" id="Coils"/>
    </source>
</evidence>
<sequence>MHRLSLLVYAFVVLFLCQQKIAYSWPWSSTSTENDDFSKTFTISNGYVEFSMETVSSQKGIEGMDKAKQRLASQDSCWRNAYQNLFAGCSEIMSDKEKQSRLAWSLADCFQKDSGRPRFPSCDKNAPMANCVNKLESSARSEYVEFYMETNSLCHQIQADVFKRETNRLVTELHRSAQFTEEKLDNIKERSDKILENSNEIHNSLNVIDSRIDQVAQTSKDVEEQIDVVLNFSKIIFEQSKGIVASQSELQGGQMDMREKLEAGMSMLQESYKNLGQDIEKLRNEAAAIEREINEVSNTMSLKMQNLQNKADDIGNVAGLSLDKQKQLLDGQSTALEGLDFLTKFQSQALEESRSTLQNLVEFGQKQQEELLERQEQLQRAHDHLVESSKHILEAQVAFESKQTSMFKALDKLFTLHNSILKESRTIKSICFYFLGIIILYMLTSTKQTYCVRARLYLGLCGTFLIEFAIIRLGDDDLDQQTWIASKIMIARLSFLVLASAQILFSIFSYRDYEVLNHRMLQTLMEKVNTIEKRKVSENEDTGSDMSLSALVDTELPDDEDNDPDYHIIKEYVVENSVSTSSSSRRYNLRPRSCLR</sequence>
<dbReference type="PANTHER" id="PTHR33538:SF2">
    <property type="entry name" value="PROTEIN GAMETE EXPRESSED 1"/>
    <property type="match status" value="1"/>
</dbReference>
<evidence type="ECO:0000256" key="3">
    <source>
        <dbReference type="SAM" id="SignalP"/>
    </source>
</evidence>
<protein>
    <submittedName>
        <fullName evidence="4">Gamete expressed</fullName>
    </submittedName>
</protein>
<keyword evidence="5" id="KW-1185">Reference proteome</keyword>
<feature type="chain" id="PRO_5029660291" evidence="3">
    <location>
        <begin position="23"/>
        <end position="596"/>
    </location>
</feature>
<evidence type="ECO:0000313" key="5">
    <source>
        <dbReference type="Proteomes" id="UP000554482"/>
    </source>
</evidence>
<reference evidence="4 5" key="1">
    <citation type="submission" date="2020-06" db="EMBL/GenBank/DDBJ databases">
        <title>Transcriptomic and genomic resources for Thalictrum thalictroides and T. hernandezii: Facilitating candidate gene discovery in an emerging model plant lineage.</title>
        <authorList>
            <person name="Arias T."/>
            <person name="Riano-Pachon D.M."/>
            <person name="Di Stilio V.S."/>
        </authorList>
    </citation>
    <scope>NUCLEOTIDE SEQUENCE [LARGE SCALE GENOMIC DNA]</scope>
    <source>
        <strain evidence="5">cv. WT478/WT964</strain>
        <tissue evidence="4">Leaves</tissue>
    </source>
</reference>
<dbReference type="OrthoDB" id="377549at2759"/>
<feature type="coiled-coil region" evidence="1">
    <location>
        <begin position="265"/>
        <end position="299"/>
    </location>
</feature>
<dbReference type="EMBL" id="JABWDY010002748">
    <property type="protein sequence ID" value="KAF5206419.1"/>
    <property type="molecule type" value="Genomic_DNA"/>
</dbReference>
<keyword evidence="2" id="KW-0812">Transmembrane</keyword>
<feature type="transmembrane region" description="Helical" evidence="2">
    <location>
        <begin position="456"/>
        <end position="474"/>
    </location>
</feature>
<feature type="transmembrane region" description="Helical" evidence="2">
    <location>
        <begin position="426"/>
        <end position="444"/>
    </location>
</feature>
<feature type="coiled-coil region" evidence="1">
    <location>
        <begin position="170"/>
        <end position="197"/>
    </location>
</feature>